<evidence type="ECO:0000313" key="3">
    <source>
        <dbReference type="EMBL" id="POG66968.1"/>
    </source>
</evidence>
<evidence type="ECO:0000256" key="1">
    <source>
        <dbReference type="SAM" id="MobiDB-lite"/>
    </source>
</evidence>
<gene>
    <name evidence="3" type="ORF">GLOIN_2v1779956</name>
</gene>
<accession>A0A2P4PNK8</accession>
<feature type="domain" description="DUF8211" evidence="2">
    <location>
        <begin position="224"/>
        <end position="272"/>
    </location>
</feature>
<protein>
    <recommendedName>
        <fullName evidence="2">DUF8211 domain-containing protein</fullName>
    </recommendedName>
</protein>
<reference evidence="3 4" key="2">
    <citation type="journal article" date="2018" name="New Phytol.">
        <title>High intraspecific genome diversity in the model arbuscular mycorrhizal symbiont Rhizophagus irregularis.</title>
        <authorList>
            <person name="Chen E.C.H."/>
            <person name="Morin E."/>
            <person name="Beaudet D."/>
            <person name="Noel J."/>
            <person name="Yildirir G."/>
            <person name="Ndikumana S."/>
            <person name="Charron P."/>
            <person name="St-Onge C."/>
            <person name="Giorgi J."/>
            <person name="Kruger M."/>
            <person name="Marton T."/>
            <person name="Ropars J."/>
            <person name="Grigoriev I.V."/>
            <person name="Hainaut M."/>
            <person name="Henrissat B."/>
            <person name="Roux C."/>
            <person name="Martin F."/>
            <person name="Corradi N."/>
        </authorList>
    </citation>
    <scope>NUCLEOTIDE SEQUENCE [LARGE SCALE GENOMIC DNA]</scope>
    <source>
        <strain evidence="3 4">DAOM 197198</strain>
    </source>
</reference>
<dbReference type="Pfam" id="PF26638">
    <property type="entry name" value="DUF8211"/>
    <property type="match status" value="1"/>
</dbReference>
<comment type="caution">
    <text evidence="3">The sequence shown here is derived from an EMBL/GenBank/DDBJ whole genome shotgun (WGS) entry which is preliminary data.</text>
</comment>
<sequence>MTSTPYIEIDWSSTSQHSYPQLGEPTSPENDSENILHNTEPLTVLSSKDIFFLDIDDIYPFTYSTLHFEDDEMEETYDNEDYFQQLLNTALNAEIEEVRLEGNNIPSISNTPLTPIQDNIPLSSPDTVPISENLPKDGKKTTLLKRHFHFGIYIPCPHINNPEHFHKDTQCGIPTPFVMSRHRSACIIHQRTFSKTHIFKNIKKKHEPKSEHIPTDFINDKSSHTNLLYYRWLNGKSKRITSRRLGISYDSNIHARDPSTTFKQGNRHMYQKLPVRHLLYKHSDSIPNADDYPFLVPYFTMDSNHKKQIMTKLTQASSSTGPSAPPNNYNPIPDVFIPKKYRDIIPKDLIYMNDRYVTPGSREWFTYMYNVDESYYPPESRTPRYNAKGKYVARTPIYRSEVVENYVPSHIVEKSQLRRTEKLKADALTKEAAYHGTTSKYYNSHANIVRSVTNASNSFHECMPKYLAKRQQNHEFGFSNATLDKNLNKFLKNNNI</sequence>
<reference evidence="3 4" key="1">
    <citation type="journal article" date="2013" name="Proc. Natl. Acad. Sci. U.S.A.">
        <title>Genome of an arbuscular mycorrhizal fungus provides insight into the oldest plant symbiosis.</title>
        <authorList>
            <person name="Tisserant E."/>
            <person name="Malbreil M."/>
            <person name="Kuo A."/>
            <person name="Kohler A."/>
            <person name="Symeonidi A."/>
            <person name="Balestrini R."/>
            <person name="Charron P."/>
            <person name="Duensing N."/>
            <person name="Frei Dit Frey N."/>
            <person name="Gianinazzi-Pearson V."/>
            <person name="Gilbert L.B."/>
            <person name="Handa Y."/>
            <person name="Herr J.R."/>
            <person name="Hijri M."/>
            <person name="Koul R."/>
            <person name="Kawaguchi M."/>
            <person name="Krajinski F."/>
            <person name="Lammers P.J."/>
            <person name="Masclaux F.G."/>
            <person name="Murat C."/>
            <person name="Morin E."/>
            <person name="Ndikumana S."/>
            <person name="Pagni M."/>
            <person name="Petitpierre D."/>
            <person name="Requena N."/>
            <person name="Rosikiewicz P."/>
            <person name="Riley R."/>
            <person name="Saito K."/>
            <person name="San Clemente H."/>
            <person name="Shapiro H."/>
            <person name="van Tuinen D."/>
            <person name="Becard G."/>
            <person name="Bonfante P."/>
            <person name="Paszkowski U."/>
            <person name="Shachar-Hill Y.Y."/>
            <person name="Tuskan G.A."/>
            <person name="Young P.W."/>
            <person name="Sanders I.R."/>
            <person name="Henrissat B."/>
            <person name="Rensing S.A."/>
            <person name="Grigoriev I.V."/>
            <person name="Corradi N."/>
            <person name="Roux C."/>
            <person name="Martin F."/>
        </authorList>
    </citation>
    <scope>NUCLEOTIDE SEQUENCE [LARGE SCALE GENOMIC DNA]</scope>
    <source>
        <strain evidence="3 4">DAOM 197198</strain>
    </source>
</reference>
<proteinExistence type="predicted"/>
<evidence type="ECO:0000259" key="2">
    <source>
        <dbReference type="Pfam" id="PF26638"/>
    </source>
</evidence>
<dbReference type="Proteomes" id="UP000018888">
    <property type="component" value="Unassembled WGS sequence"/>
</dbReference>
<name>A0A2P4PNK8_RHIID</name>
<organism evidence="3 4">
    <name type="scientific">Rhizophagus irregularis (strain DAOM 181602 / DAOM 197198 / MUCL 43194)</name>
    <name type="common">Arbuscular mycorrhizal fungus</name>
    <name type="synonym">Glomus intraradices</name>
    <dbReference type="NCBI Taxonomy" id="747089"/>
    <lineage>
        <taxon>Eukaryota</taxon>
        <taxon>Fungi</taxon>
        <taxon>Fungi incertae sedis</taxon>
        <taxon>Mucoromycota</taxon>
        <taxon>Glomeromycotina</taxon>
        <taxon>Glomeromycetes</taxon>
        <taxon>Glomerales</taxon>
        <taxon>Glomeraceae</taxon>
        <taxon>Rhizophagus</taxon>
    </lineage>
</organism>
<dbReference type="AlphaFoldDB" id="A0A2P4PNK8"/>
<dbReference type="VEuPathDB" id="FungiDB:RhiirFUN_000058"/>
<evidence type="ECO:0000313" key="4">
    <source>
        <dbReference type="Proteomes" id="UP000018888"/>
    </source>
</evidence>
<keyword evidence="4" id="KW-1185">Reference proteome</keyword>
<dbReference type="VEuPathDB" id="FungiDB:RhiirFUN_021976"/>
<dbReference type="InterPro" id="IPR058524">
    <property type="entry name" value="DUF8211"/>
</dbReference>
<dbReference type="EMBL" id="AUPC02000180">
    <property type="protein sequence ID" value="POG66968.1"/>
    <property type="molecule type" value="Genomic_DNA"/>
</dbReference>
<feature type="region of interest" description="Disordered" evidence="1">
    <location>
        <begin position="14"/>
        <end position="33"/>
    </location>
</feature>